<proteinExistence type="predicted"/>
<dbReference type="EMBL" id="QUTD01005899">
    <property type="protein sequence ID" value="RHY58802.1"/>
    <property type="molecule type" value="Genomic_DNA"/>
</dbReference>
<evidence type="ECO:0000313" key="3">
    <source>
        <dbReference type="EMBL" id="RHY58802.1"/>
    </source>
</evidence>
<evidence type="ECO:0000313" key="4">
    <source>
        <dbReference type="Proteomes" id="UP000266643"/>
    </source>
</evidence>
<dbReference type="SMART" id="SM00470">
    <property type="entry name" value="ParB"/>
    <property type="match status" value="1"/>
</dbReference>
<dbReference type="Proteomes" id="UP000266643">
    <property type="component" value="Unassembled WGS sequence"/>
</dbReference>
<comment type="caution">
    <text evidence="3">The sequence shown here is derived from an EMBL/GenBank/DDBJ whole genome shotgun (WGS) entry which is preliminary data.</text>
</comment>
<dbReference type="AlphaFoldDB" id="A0A397DBN6"/>
<gene>
    <name evidence="3" type="ORF">DYB30_012213</name>
</gene>
<organism evidence="3 4">
    <name type="scientific">Aphanomyces astaci</name>
    <name type="common">Crayfish plague agent</name>
    <dbReference type="NCBI Taxonomy" id="112090"/>
    <lineage>
        <taxon>Eukaryota</taxon>
        <taxon>Sar</taxon>
        <taxon>Stramenopiles</taxon>
        <taxon>Oomycota</taxon>
        <taxon>Saprolegniomycetes</taxon>
        <taxon>Saprolegniales</taxon>
        <taxon>Verrucalvaceae</taxon>
        <taxon>Aphanomyces</taxon>
    </lineage>
</organism>
<feature type="region of interest" description="Disordered" evidence="1">
    <location>
        <begin position="228"/>
        <end position="259"/>
    </location>
</feature>
<feature type="domain" description="ParB-like N-terminal" evidence="2">
    <location>
        <begin position="23"/>
        <end position="109"/>
    </location>
</feature>
<name>A0A397DBN6_APHAT</name>
<feature type="compositionally biased region" description="Basic and acidic residues" evidence="1">
    <location>
        <begin position="234"/>
        <end position="257"/>
    </location>
</feature>
<sequence length="346" mass="39043">MKDLVATDHSEGDYRFPSLPHVHLVKVEWLKPHEAIVSVDHVEALLAATLSWGAYIRPLLVDIKTGAILDGHHRHRVAQLLQLHQVPCVLVDYLSDSSIAVEHWQRGRVVEKQHVIDMALSAHVFPPKTSRHSMTVDSLGHIAVPLTLLQQPAPFTGVYSNHPLKRHLPPTDNAQLPNTNANNRVWAHASKSVDGNAVASTNHRRQNTTVDALLMSTASSNMDGVDALPVAPKRKQDDSVVDRPPKQRKGGAHDTGKKKSASWCEESVARLFFLRYKTELANRFDSKNNNQKKEAYEMLASELSIDVNRVYSAKQVKDKVFVFDIYYYLIFDFDSFIDFYNFSLPR</sequence>
<evidence type="ECO:0000256" key="1">
    <source>
        <dbReference type="SAM" id="MobiDB-lite"/>
    </source>
</evidence>
<dbReference type="InterPro" id="IPR036086">
    <property type="entry name" value="ParB/Sulfiredoxin_sf"/>
</dbReference>
<dbReference type="VEuPathDB" id="FungiDB:H257_08282"/>
<dbReference type="InterPro" id="IPR003115">
    <property type="entry name" value="ParB_N"/>
</dbReference>
<dbReference type="CDD" id="cd16400">
    <property type="entry name" value="ParB_Srx_like_nuclease"/>
    <property type="match status" value="1"/>
</dbReference>
<evidence type="ECO:0000259" key="2">
    <source>
        <dbReference type="SMART" id="SM00470"/>
    </source>
</evidence>
<reference evidence="3 4" key="1">
    <citation type="submission" date="2018-08" db="EMBL/GenBank/DDBJ databases">
        <title>Aphanomyces genome sequencing and annotation.</title>
        <authorList>
            <person name="Minardi D."/>
            <person name="Oidtmann B."/>
            <person name="Van Der Giezen M."/>
            <person name="Studholme D.J."/>
        </authorList>
    </citation>
    <scope>NUCLEOTIDE SEQUENCE [LARGE SCALE GENOMIC DNA]</scope>
    <source>
        <strain evidence="3 4">D2</strain>
    </source>
</reference>
<dbReference type="VEuPathDB" id="FungiDB:H257_12809"/>
<accession>A0A397DBN6</accession>
<dbReference type="Gene3D" id="3.90.1530.10">
    <property type="entry name" value="Conserved hypothetical protein from pyrococcus furiosus pfu- 392566-001, ParB domain"/>
    <property type="match status" value="1"/>
</dbReference>
<dbReference type="SUPFAM" id="SSF110849">
    <property type="entry name" value="ParB/Sulfiredoxin"/>
    <property type="match status" value="1"/>
</dbReference>
<protein>
    <recommendedName>
        <fullName evidence="2">ParB-like N-terminal domain-containing protein</fullName>
    </recommendedName>
</protein>